<keyword evidence="3 7" id="KW-0812">Transmembrane</keyword>
<dbReference type="PANTHER" id="PTHR30482">
    <property type="entry name" value="HIGH-AFFINITY BRANCHED-CHAIN AMINO ACID TRANSPORT SYSTEM PERMEASE"/>
    <property type="match status" value="1"/>
</dbReference>
<reference evidence="8 9" key="1">
    <citation type="submission" date="2020-07" db="EMBL/GenBank/DDBJ databases">
        <title>Sequencing the genomes of 1000 actinobacteria strains.</title>
        <authorList>
            <person name="Klenk H.-P."/>
        </authorList>
    </citation>
    <scope>NUCLEOTIDE SEQUENCE [LARGE SCALE GENOMIC DNA]</scope>
    <source>
        <strain evidence="8 9">CXB654</strain>
    </source>
</reference>
<feature type="transmembrane region" description="Helical" evidence="7">
    <location>
        <begin position="198"/>
        <end position="217"/>
    </location>
</feature>
<keyword evidence="9" id="KW-1185">Reference proteome</keyword>
<evidence type="ECO:0000256" key="5">
    <source>
        <dbReference type="ARBA" id="ARBA00023136"/>
    </source>
</evidence>
<feature type="transmembrane region" description="Helical" evidence="7">
    <location>
        <begin position="337"/>
        <end position="358"/>
    </location>
</feature>
<dbReference type="Proteomes" id="UP000589036">
    <property type="component" value="Unassembled WGS sequence"/>
</dbReference>
<dbReference type="EMBL" id="JACCCC010000001">
    <property type="protein sequence ID" value="NYE45618.1"/>
    <property type="molecule type" value="Genomic_DNA"/>
</dbReference>
<dbReference type="GO" id="GO:0005886">
    <property type="term" value="C:plasma membrane"/>
    <property type="evidence" value="ECO:0007669"/>
    <property type="project" value="UniProtKB-SubCell"/>
</dbReference>
<proteinExistence type="predicted"/>
<keyword evidence="5 7" id="KW-0472">Membrane</keyword>
<name>A0A852TNU0_9ACTN</name>
<evidence type="ECO:0000256" key="2">
    <source>
        <dbReference type="ARBA" id="ARBA00022475"/>
    </source>
</evidence>
<dbReference type="CDD" id="cd06581">
    <property type="entry name" value="TM_PBP1_LivM_like"/>
    <property type="match status" value="1"/>
</dbReference>
<dbReference type="GO" id="GO:0015658">
    <property type="term" value="F:branched-chain amino acid transmembrane transporter activity"/>
    <property type="evidence" value="ECO:0007669"/>
    <property type="project" value="InterPro"/>
</dbReference>
<comment type="subcellular location">
    <subcellularLocation>
        <location evidence="1">Cell membrane</location>
        <topology evidence="1">Multi-pass membrane protein</topology>
    </subcellularLocation>
</comment>
<accession>A0A852TNU0</accession>
<feature type="region of interest" description="Disordered" evidence="6">
    <location>
        <begin position="1"/>
        <end position="23"/>
    </location>
</feature>
<evidence type="ECO:0000256" key="3">
    <source>
        <dbReference type="ARBA" id="ARBA00022692"/>
    </source>
</evidence>
<protein>
    <submittedName>
        <fullName evidence="8">Branched-chain amino acid transport system permease protein</fullName>
    </submittedName>
</protein>
<gene>
    <name evidence="8" type="ORF">HDA32_000738</name>
</gene>
<dbReference type="InterPro" id="IPR001851">
    <property type="entry name" value="ABC_transp_permease"/>
</dbReference>
<keyword evidence="2" id="KW-1003">Cell membrane</keyword>
<dbReference type="Pfam" id="PF02653">
    <property type="entry name" value="BPD_transp_2"/>
    <property type="match status" value="1"/>
</dbReference>
<evidence type="ECO:0000256" key="6">
    <source>
        <dbReference type="SAM" id="MobiDB-lite"/>
    </source>
</evidence>
<dbReference type="InterPro" id="IPR043428">
    <property type="entry name" value="LivM-like"/>
</dbReference>
<feature type="transmembrane region" description="Helical" evidence="7">
    <location>
        <begin position="65"/>
        <end position="86"/>
    </location>
</feature>
<feature type="transmembrane region" description="Helical" evidence="7">
    <location>
        <begin position="247"/>
        <end position="268"/>
    </location>
</feature>
<evidence type="ECO:0000256" key="1">
    <source>
        <dbReference type="ARBA" id="ARBA00004651"/>
    </source>
</evidence>
<comment type="caution">
    <text evidence="8">The sequence shown here is derived from an EMBL/GenBank/DDBJ whole genome shotgun (WGS) entry which is preliminary data.</text>
</comment>
<sequence>MNTRTEAGPEPLTRATAPRREPAPALRARLRPWLPTAITAAALLCLPYSTLRLPGLFDGPLNSPATLQLLATCLVFAGLATSYDLLYGRLGLLSFGHALYFAAGAYAAALLMHHLRLPLAWSALIAVAAGTALAVLLGAVSLRVSGIALAMVTLAFAQAGSILIARDPGRATGGEEGLSLDTALVPGALIGVVNTVNLYWIALGYAAVALAVVWWLAASPIGRVWNGIRANEQRVSVLGLNPYPFKLIGFVVGAALASLGGVVFLLVAGGVTPAVSTAEFTLTLLVMVSLGGAGTRWGPVLGGVLYTYVDHRLVQLSGAPAFDALPPVLRAPLSQPLFILGLLFVAAVFFFPGGLAALPGRVRARWSRGS</sequence>
<evidence type="ECO:0000256" key="7">
    <source>
        <dbReference type="SAM" id="Phobius"/>
    </source>
</evidence>
<feature type="transmembrane region" description="Helical" evidence="7">
    <location>
        <begin position="119"/>
        <end position="140"/>
    </location>
</feature>
<dbReference type="PANTHER" id="PTHR30482:SF10">
    <property type="entry name" value="HIGH-AFFINITY BRANCHED-CHAIN AMINO ACID TRANSPORT PROTEIN BRAE"/>
    <property type="match status" value="1"/>
</dbReference>
<feature type="transmembrane region" description="Helical" evidence="7">
    <location>
        <begin position="92"/>
        <end position="112"/>
    </location>
</feature>
<evidence type="ECO:0000256" key="4">
    <source>
        <dbReference type="ARBA" id="ARBA00022989"/>
    </source>
</evidence>
<feature type="transmembrane region" description="Helical" evidence="7">
    <location>
        <begin position="280"/>
        <end position="298"/>
    </location>
</feature>
<keyword evidence="4 7" id="KW-1133">Transmembrane helix</keyword>
<organism evidence="8 9">
    <name type="scientific">Spinactinospora alkalitolerans</name>
    <dbReference type="NCBI Taxonomy" id="687207"/>
    <lineage>
        <taxon>Bacteria</taxon>
        <taxon>Bacillati</taxon>
        <taxon>Actinomycetota</taxon>
        <taxon>Actinomycetes</taxon>
        <taxon>Streptosporangiales</taxon>
        <taxon>Nocardiopsidaceae</taxon>
        <taxon>Spinactinospora</taxon>
    </lineage>
</organism>
<feature type="transmembrane region" description="Helical" evidence="7">
    <location>
        <begin position="33"/>
        <end position="53"/>
    </location>
</feature>
<dbReference type="RefSeq" id="WP_179641801.1">
    <property type="nucleotide sequence ID" value="NZ_BAAAYY010000002.1"/>
</dbReference>
<evidence type="ECO:0000313" key="9">
    <source>
        <dbReference type="Proteomes" id="UP000589036"/>
    </source>
</evidence>
<dbReference type="AlphaFoldDB" id="A0A852TNU0"/>
<evidence type="ECO:0000313" key="8">
    <source>
        <dbReference type="EMBL" id="NYE45618.1"/>
    </source>
</evidence>